<evidence type="ECO:0000313" key="3">
    <source>
        <dbReference type="Proteomes" id="UP000274822"/>
    </source>
</evidence>
<protein>
    <submittedName>
        <fullName evidence="2">Uncharacterized protein</fullName>
    </submittedName>
</protein>
<feature type="region of interest" description="Disordered" evidence="1">
    <location>
        <begin position="225"/>
        <end position="273"/>
    </location>
</feature>
<evidence type="ECO:0000313" key="2">
    <source>
        <dbReference type="EMBL" id="RUS34299.1"/>
    </source>
</evidence>
<proteinExistence type="predicted"/>
<evidence type="ECO:0000256" key="1">
    <source>
        <dbReference type="SAM" id="MobiDB-lite"/>
    </source>
</evidence>
<reference evidence="2 3" key="1">
    <citation type="journal article" date="2018" name="New Phytol.">
        <title>Phylogenomics of Endogonaceae and evolution of mycorrhizas within Mucoromycota.</title>
        <authorList>
            <person name="Chang Y."/>
            <person name="Desiro A."/>
            <person name="Na H."/>
            <person name="Sandor L."/>
            <person name="Lipzen A."/>
            <person name="Clum A."/>
            <person name="Barry K."/>
            <person name="Grigoriev I.V."/>
            <person name="Martin F.M."/>
            <person name="Stajich J.E."/>
            <person name="Smith M.E."/>
            <person name="Bonito G."/>
            <person name="Spatafora J.W."/>
        </authorList>
    </citation>
    <scope>NUCLEOTIDE SEQUENCE [LARGE SCALE GENOMIC DNA]</scope>
    <source>
        <strain evidence="2 3">AD002</strain>
    </source>
</reference>
<keyword evidence="3" id="KW-1185">Reference proteome</keyword>
<name>A0A433QWX9_9FUNG</name>
<dbReference type="Proteomes" id="UP000274822">
    <property type="component" value="Unassembled WGS sequence"/>
</dbReference>
<dbReference type="EMBL" id="RBNJ01000603">
    <property type="protein sequence ID" value="RUS34299.1"/>
    <property type="molecule type" value="Genomic_DNA"/>
</dbReference>
<comment type="caution">
    <text evidence="2">The sequence shown here is derived from an EMBL/GenBank/DDBJ whole genome shotgun (WGS) entry which is preliminary data.</text>
</comment>
<feature type="compositionally biased region" description="Low complexity" evidence="1">
    <location>
        <begin position="225"/>
        <end position="242"/>
    </location>
</feature>
<accession>A0A433QWX9</accession>
<organism evidence="2 3">
    <name type="scientific">Jimgerdemannia flammicorona</name>
    <dbReference type="NCBI Taxonomy" id="994334"/>
    <lineage>
        <taxon>Eukaryota</taxon>
        <taxon>Fungi</taxon>
        <taxon>Fungi incertae sedis</taxon>
        <taxon>Mucoromycota</taxon>
        <taxon>Mucoromycotina</taxon>
        <taxon>Endogonomycetes</taxon>
        <taxon>Endogonales</taxon>
        <taxon>Endogonaceae</taxon>
        <taxon>Jimgerdemannia</taxon>
    </lineage>
</organism>
<feature type="compositionally biased region" description="Basic and acidic residues" evidence="1">
    <location>
        <begin position="245"/>
        <end position="265"/>
    </location>
</feature>
<dbReference type="AlphaFoldDB" id="A0A433QWX9"/>
<gene>
    <name evidence="2" type="ORF">BC938DRAFT_481367</name>
</gene>
<sequence>MVQNMKSSKEHRQQILQKLVDLPAAGFVVEDIHTQVSAANLNAFRGTSEDDPFEDVKAWISFFHKEDGDPEEPKKQIRARKRIEIAYEVYSKLCFFLLARRIKTYVGSLRKDKEMHKAKRENDRLQGLFPHSIQKHYDQYFFRARTCYLLLLKLGFPFFLGDDAPTVRVLYTMDKRSVSEICDQVIATDPNLNPNLEVEDKTKLIAPSTPIPIVQDIASEMVTNDSNDGSDVVDVGDVGTVDETSSEKHRLSDKEDSTSETERPKQRNKRARLLSDYKGNLFLRSPLRRTRQGAIFGST</sequence>